<dbReference type="RefSeq" id="XP_005651660.1">
    <property type="nucleotide sequence ID" value="XM_005651603.1"/>
</dbReference>
<dbReference type="Proteomes" id="UP000007264">
    <property type="component" value="Unassembled WGS sequence"/>
</dbReference>
<dbReference type="KEGG" id="csl:COCSUDRAFT_55140"/>
<dbReference type="EMBL" id="AGSI01000001">
    <property type="protein sequence ID" value="EIE27116.1"/>
    <property type="molecule type" value="Genomic_DNA"/>
</dbReference>
<reference evidence="2 3" key="1">
    <citation type="journal article" date="2012" name="Genome Biol.">
        <title>The genome of the polar eukaryotic microalga coccomyxa subellipsoidea reveals traits of cold adaptation.</title>
        <authorList>
            <person name="Blanc G."/>
            <person name="Agarkova I."/>
            <person name="Grimwood J."/>
            <person name="Kuo A."/>
            <person name="Brueggeman A."/>
            <person name="Dunigan D."/>
            <person name="Gurnon J."/>
            <person name="Ladunga I."/>
            <person name="Lindquist E."/>
            <person name="Lucas S."/>
            <person name="Pangilinan J."/>
            <person name="Proschold T."/>
            <person name="Salamov A."/>
            <person name="Schmutz J."/>
            <person name="Weeks D."/>
            <person name="Yamada T."/>
            <person name="Claverie J.M."/>
            <person name="Grigoriev I."/>
            <person name="Van Etten J."/>
            <person name="Lomsadze A."/>
            <person name="Borodovsky M."/>
        </authorList>
    </citation>
    <scope>NUCLEOTIDE SEQUENCE [LARGE SCALE GENOMIC DNA]</scope>
    <source>
        <strain evidence="2 3">C-169</strain>
    </source>
</reference>
<dbReference type="PANTHER" id="PTHR33427">
    <property type="entry name" value="HNH ENDONUCLEASE"/>
    <property type="match status" value="1"/>
</dbReference>
<evidence type="ECO:0008006" key="4">
    <source>
        <dbReference type="Google" id="ProtNLM"/>
    </source>
</evidence>
<proteinExistence type="predicted"/>
<evidence type="ECO:0000313" key="2">
    <source>
        <dbReference type="EMBL" id="EIE27116.1"/>
    </source>
</evidence>
<organism evidence="2 3">
    <name type="scientific">Coccomyxa subellipsoidea (strain C-169)</name>
    <name type="common">Green microalga</name>
    <dbReference type="NCBI Taxonomy" id="574566"/>
    <lineage>
        <taxon>Eukaryota</taxon>
        <taxon>Viridiplantae</taxon>
        <taxon>Chlorophyta</taxon>
        <taxon>core chlorophytes</taxon>
        <taxon>Trebouxiophyceae</taxon>
        <taxon>Trebouxiophyceae incertae sedis</taxon>
        <taxon>Coccomyxaceae</taxon>
        <taxon>Coccomyxa</taxon>
        <taxon>Coccomyxa subellipsoidea</taxon>
    </lineage>
</organism>
<evidence type="ECO:0000313" key="3">
    <source>
        <dbReference type="Proteomes" id="UP000007264"/>
    </source>
</evidence>
<comment type="caution">
    <text evidence="2">The sequence shown here is derived from an EMBL/GenBank/DDBJ whole genome shotgun (WGS) entry which is preliminary data.</text>
</comment>
<dbReference type="InterPro" id="IPR003615">
    <property type="entry name" value="HNH_nuc"/>
</dbReference>
<keyword evidence="3" id="KW-1185">Reference proteome</keyword>
<gene>
    <name evidence="2" type="ORF">COCSUDRAFT_55140</name>
</gene>
<dbReference type="CDD" id="cd00085">
    <property type="entry name" value="HNHc"/>
    <property type="match status" value="1"/>
</dbReference>
<feature type="region of interest" description="Disordered" evidence="1">
    <location>
        <begin position="28"/>
        <end position="51"/>
    </location>
</feature>
<sequence length="134" mass="15439">MWFMGQQFTEDEAADLRQQWQDRYPKIVHSARGGNGRETPQQRASATSSKKNRLAAWDALLTLEATERIPPPWHMRFRSDPYGNVVALEARGSCVCAFEVDHIFPWARGGLSVVENFMALFWRSNRNVKNDKDI</sequence>
<accession>I0Z8Z7</accession>
<dbReference type="AlphaFoldDB" id="I0Z8Z7"/>
<feature type="compositionally biased region" description="Polar residues" evidence="1">
    <location>
        <begin position="38"/>
        <end position="49"/>
    </location>
</feature>
<dbReference type="OrthoDB" id="545965at2759"/>
<dbReference type="GeneID" id="17045131"/>
<dbReference type="PANTHER" id="PTHR33427:SF2">
    <property type="entry name" value="TRICHOHYALIN"/>
    <property type="match status" value="1"/>
</dbReference>
<dbReference type="eggNOG" id="ENOG502R37E">
    <property type="taxonomic scope" value="Eukaryota"/>
</dbReference>
<protein>
    <recommendedName>
        <fullName evidence="4">HNH nuclease domain-containing protein</fullName>
    </recommendedName>
</protein>
<evidence type="ECO:0000256" key="1">
    <source>
        <dbReference type="SAM" id="MobiDB-lite"/>
    </source>
</evidence>
<name>I0Z8Z7_COCSC</name>